<keyword evidence="2" id="KW-0808">Transferase</keyword>
<accession>A0AA41XAC6</accession>
<evidence type="ECO:0000313" key="2">
    <source>
        <dbReference type="EMBL" id="MCP8969188.1"/>
    </source>
</evidence>
<gene>
    <name evidence="2" type="ORF">NK662_11610</name>
</gene>
<reference evidence="2" key="1">
    <citation type="submission" date="2022-07" db="EMBL/GenBank/DDBJ databases">
        <authorList>
            <person name="Li W.-J."/>
            <person name="Deng Q.-Q."/>
        </authorList>
    </citation>
    <scope>NUCLEOTIDE SEQUENCE</scope>
    <source>
        <strain evidence="2">SYSU M60031</strain>
    </source>
</reference>
<keyword evidence="2" id="KW-0723">Serine/threonine-protein kinase</keyword>
<sequence>MNVEAFVQAAEEGLLRHLKIESEDPYEPIEVKHVPAGWTCIGVGNYAAVFTYHAEKRWVVKVYARDYEGIEQEAQVYKQLGQHPAYSHLLHRGNTYLVLKRLHGLTLYETIHRGVRIPEQVIQDIEEALVYARKRGLRPCDVHGKNVMMHEGRGYVVDVSDFYKEQEDRKWRDLVKAYRLIYKPFLYKYPIPVPYALLDFVRRAYRLYRKGRKQKLLHREGKTKHM</sequence>
<dbReference type="GO" id="GO:0005524">
    <property type="term" value="F:ATP binding"/>
    <property type="evidence" value="ECO:0007669"/>
    <property type="project" value="UniProtKB-UniRule"/>
</dbReference>
<dbReference type="InterPro" id="IPR011009">
    <property type="entry name" value="Kinase-like_dom_sf"/>
</dbReference>
<evidence type="ECO:0000313" key="3">
    <source>
        <dbReference type="Proteomes" id="UP001156102"/>
    </source>
</evidence>
<dbReference type="InterPro" id="IPR052396">
    <property type="entry name" value="Meiotic_Drive_Suppr_Kinase"/>
</dbReference>
<dbReference type="Proteomes" id="UP001156102">
    <property type="component" value="Unassembled WGS sequence"/>
</dbReference>
<dbReference type="AlphaFoldDB" id="A0AA41XAC6"/>
<dbReference type="EMBL" id="JANCLT010000005">
    <property type="protein sequence ID" value="MCP8969188.1"/>
    <property type="molecule type" value="Genomic_DNA"/>
</dbReference>
<proteinExistence type="predicted"/>
<evidence type="ECO:0000256" key="1">
    <source>
        <dbReference type="PROSITE-ProRule" id="PRU10141"/>
    </source>
</evidence>
<keyword evidence="2" id="KW-0418">Kinase</keyword>
<protein>
    <submittedName>
        <fullName evidence="2">Serine/threonine protein kinase</fullName>
    </submittedName>
</protein>
<feature type="binding site" evidence="1">
    <location>
        <position position="61"/>
    </location>
    <ligand>
        <name>ATP</name>
        <dbReference type="ChEBI" id="CHEBI:30616"/>
    </ligand>
</feature>
<dbReference type="GO" id="GO:0004674">
    <property type="term" value="F:protein serine/threonine kinase activity"/>
    <property type="evidence" value="ECO:0007669"/>
    <property type="project" value="UniProtKB-KW"/>
</dbReference>
<organism evidence="2 3">
    <name type="scientific">Ectobacillus ponti</name>
    <dbReference type="NCBI Taxonomy" id="2961894"/>
    <lineage>
        <taxon>Bacteria</taxon>
        <taxon>Bacillati</taxon>
        <taxon>Bacillota</taxon>
        <taxon>Bacilli</taxon>
        <taxon>Bacillales</taxon>
        <taxon>Bacillaceae</taxon>
        <taxon>Ectobacillus</taxon>
    </lineage>
</organism>
<name>A0AA41XAC6_9BACI</name>
<comment type="caution">
    <text evidence="2">The sequence shown here is derived from an EMBL/GenBank/DDBJ whole genome shotgun (WGS) entry which is preliminary data.</text>
</comment>
<keyword evidence="3" id="KW-1185">Reference proteome</keyword>
<dbReference type="Gene3D" id="1.10.510.10">
    <property type="entry name" value="Transferase(Phosphotransferase) domain 1"/>
    <property type="match status" value="1"/>
</dbReference>
<dbReference type="RefSeq" id="WP_254759101.1">
    <property type="nucleotide sequence ID" value="NZ_JANCLT010000005.1"/>
</dbReference>
<keyword evidence="1" id="KW-0547">Nucleotide-binding</keyword>
<dbReference type="PANTHER" id="PTHR37171">
    <property type="entry name" value="SERINE/THREONINE-PROTEIN KINASE YRZF-RELATED"/>
    <property type="match status" value="1"/>
</dbReference>
<keyword evidence="1" id="KW-0067">ATP-binding</keyword>
<dbReference type="InterPro" id="IPR017441">
    <property type="entry name" value="Protein_kinase_ATP_BS"/>
</dbReference>
<dbReference type="PANTHER" id="PTHR37171:SF1">
    <property type="entry name" value="SERINE_THREONINE-PROTEIN KINASE YRZF-RELATED"/>
    <property type="match status" value="1"/>
</dbReference>
<dbReference type="PROSITE" id="PS00107">
    <property type="entry name" value="PROTEIN_KINASE_ATP"/>
    <property type="match status" value="1"/>
</dbReference>
<dbReference type="SUPFAM" id="SSF56112">
    <property type="entry name" value="Protein kinase-like (PK-like)"/>
    <property type="match status" value="1"/>
</dbReference>